<dbReference type="PANTHER" id="PTHR31900">
    <property type="entry name" value="F-BOX/RNI SUPERFAMILY PROTEIN-RELATED"/>
    <property type="match status" value="1"/>
</dbReference>
<dbReference type="Gene3D" id="1.20.1280.50">
    <property type="match status" value="1"/>
</dbReference>
<protein>
    <submittedName>
        <fullName evidence="2">F-box/RNI-like/FBD-like domains-containing protein</fullName>
    </submittedName>
</protein>
<dbReference type="InterPro" id="IPR055411">
    <property type="entry name" value="LRR_FXL15/At3g58940/PEG3-like"/>
</dbReference>
<feature type="domain" description="F-box" evidence="1">
    <location>
        <begin position="46"/>
        <end position="99"/>
    </location>
</feature>
<accession>A0AAV8F2V0</accession>
<dbReference type="InterPro" id="IPR050232">
    <property type="entry name" value="FBL13/AtMIF1-like"/>
</dbReference>
<evidence type="ECO:0000313" key="3">
    <source>
        <dbReference type="Proteomes" id="UP001140206"/>
    </source>
</evidence>
<name>A0AAV8F2V0_9POAL</name>
<gene>
    <name evidence="2" type="ORF">LUZ62_038978</name>
</gene>
<dbReference type="PROSITE" id="PS50181">
    <property type="entry name" value="FBOX"/>
    <property type="match status" value="1"/>
</dbReference>
<dbReference type="SUPFAM" id="SSF52047">
    <property type="entry name" value="RNI-like"/>
    <property type="match status" value="1"/>
</dbReference>
<proteinExistence type="predicted"/>
<organism evidence="2 3">
    <name type="scientific">Rhynchospora pubera</name>
    <dbReference type="NCBI Taxonomy" id="906938"/>
    <lineage>
        <taxon>Eukaryota</taxon>
        <taxon>Viridiplantae</taxon>
        <taxon>Streptophyta</taxon>
        <taxon>Embryophyta</taxon>
        <taxon>Tracheophyta</taxon>
        <taxon>Spermatophyta</taxon>
        <taxon>Magnoliopsida</taxon>
        <taxon>Liliopsida</taxon>
        <taxon>Poales</taxon>
        <taxon>Cyperaceae</taxon>
        <taxon>Cyperoideae</taxon>
        <taxon>Rhynchosporeae</taxon>
        <taxon>Rhynchospora</taxon>
    </lineage>
</organism>
<dbReference type="AlphaFoldDB" id="A0AAV8F2V0"/>
<keyword evidence="3" id="KW-1185">Reference proteome</keyword>
<dbReference type="CDD" id="cd22160">
    <property type="entry name" value="F-box_AtFBL13-like"/>
    <property type="match status" value="1"/>
</dbReference>
<dbReference type="Pfam" id="PF00646">
    <property type="entry name" value="F-box"/>
    <property type="match status" value="1"/>
</dbReference>
<evidence type="ECO:0000259" key="1">
    <source>
        <dbReference type="PROSITE" id="PS50181"/>
    </source>
</evidence>
<comment type="caution">
    <text evidence="2">The sequence shown here is derived from an EMBL/GenBank/DDBJ whole genome shotgun (WGS) entry which is preliminary data.</text>
</comment>
<sequence>MEVMICVNTSTYDHEYHPIALELNFWDKQLLAECVKHHQQQQEVDEDFINSLPDDILRIILSKLPIRDAAVTTAVSKRWAPLFPTLPSLDIHPASFNPVNPEIDSDNDDESNVEDVNGWVEALFSVLYSRRAPVQKFEIGVEILDYCGGDFYEVFDDLCAAGVQQLAIRNYKYYDDVIYEIPWPVFSCNTIVKLEMVNCVLDVPSKFTGLRAVKSLELIDVTVADNHLRRLISRCKAIEKLVITDCKKIKNIVIRAPNEYSEDEYSENEKTFEGTNLMAFLNGLRGVKNLRLHFSNVYRMVFF</sequence>
<dbReference type="InterPro" id="IPR001810">
    <property type="entry name" value="F-box_dom"/>
</dbReference>
<dbReference type="InterPro" id="IPR036047">
    <property type="entry name" value="F-box-like_dom_sf"/>
</dbReference>
<dbReference type="Proteomes" id="UP001140206">
    <property type="component" value="Chromosome 2"/>
</dbReference>
<dbReference type="PANTHER" id="PTHR31900:SF30">
    <property type="entry name" value="SUPERFAMILY PROTEIN, PUTATIVE-RELATED"/>
    <property type="match status" value="1"/>
</dbReference>
<dbReference type="EMBL" id="JAMFTS010000002">
    <property type="protein sequence ID" value="KAJ4787732.1"/>
    <property type="molecule type" value="Genomic_DNA"/>
</dbReference>
<dbReference type="Pfam" id="PF24758">
    <property type="entry name" value="LRR_At5g56370"/>
    <property type="match status" value="1"/>
</dbReference>
<evidence type="ECO:0000313" key="2">
    <source>
        <dbReference type="EMBL" id="KAJ4787732.1"/>
    </source>
</evidence>
<dbReference type="InterPro" id="IPR053781">
    <property type="entry name" value="F-box_AtFBL13-like"/>
</dbReference>
<dbReference type="SUPFAM" id="SSF81383">
    <property type="entry name" value="F-box domain"/>
    <property type="match status" value="1"/>
</dbReference>
<reference evidence="2" key="1">
    <citation type="submission" date="2022-08" db="EMBL/GenBank/DDBJ databases">
        <authorList>
            <person name="Marques A."/>
        </authorList>
    </citation>
    <scope>NUCLEOTIDE SEQUENCE</scope>
    <source>
        <strain evidence="2">RhyPub2mFocal</strain>
        <tissue evidence="2">Leaves</tissue>
    </source>
</reference>